<evidence type="ECO:0000313" key="3">
    <source>
        <dbReference type="EMBL" id="KAJ3180296.1"/>
    </source>
</evidence>
<name>A0AAD5TLK5_9FUNG</name>
<gene>
    <name evidence="3" type="ORF">HDU87_002175</name>
</gene>
<dbReference type="GO" id="GO:0005634">
    <property type="term" value="C:nucleus"/>
    <property type="evidence" value="ECO:0007669"/>
    <property type="project" value="InterPro"/>
</dbReference>
<evidence type="ECO:0000259" key="2">
    <source>
        <dbReference type="Pfam" id="PF09271"/>
    </source>
</evidence>
<dbReference type="AlphaFoldDB" id="A0AAD5TLK5"/>
<proteinExistence type="predicted"/>
<sequence length="770" mass="83360">MERPANSIDKLAELDSALPAELESADAQPTLPPPPPLIFPAEPLQPQQQLFSPLWSPWRGNEVPADRALPIDPTAYSENCGGPQKAQLFPTAMLPPYPLEPEPEAPFLSRSNYFGSAQHLPSSFPPTGVGFDELSLQLHPLVPGSYLPFRRDSADSSHGGMRPGFILQMAPTDPAAWAVTSGYAVDHPATSESTTSGSPRKLSSSGFQPVFSSPSAPRRREMLMESPPITGPSYHHDFSPQEQLSAVGGSGSMSGTPHGNSADNFRGFSSPTSHFVNPESIQPHEEPEELFSEPSSLVNLHSPPRGPPRSFFSSTPDPEVEAELNMLLSSSPIPVCLDLPPGEPSALDFLDERSMEQYHCDSPSRDAAAPQECNAAELQIDESAYFTTPVCRLLGGGWGVRELGSVPKTRQDGTTQMQLQVSLSTAERAIEPTTAPGSSDSDTDDSSLPESAASPAVGTLDDHGGLHGSVNFVSERVDLLSATSSVRDLPGACRPRHVALALFSKLHIPDDEKRKTLPLFFKIMAPIGDMLFESKPFTKISKPSKKKLIIKSELLIRSGSTVTLFNRTKAQTGNTRFLGMCEEQGIIAPCTPDPDGLSAWDNWFVFCANDPAFDPNIARGRSSMAAAESVPLVPVKDGQRQSKLVWMRPDTSKVLQARHDNVGGSHYFTPPTTPGRKHEPALSKESKGDTKGSEADEPLLVHYGDKVVLQHCATGLVVKPLIMRKIENRTHAVLQEEGKEKMHLRATQTVRGHKYSLHCSLLSSSNRGAR</sequence>
<comment type="caution">
    <text evidence="3">The sequence shown here is derived from an EMBL/GenBank/DDBJ whole genome shotgun (WGS) entry which is preliminary data.</text>
</comment>
<protein>
    <recommendedName>
        <fullName evidence="2">RBP-J/Cbf11/Cbf12 DNA binding domain-containing protein</fullName>
    </recommendedName>
</protein>
<dbReference type="EMBL" id="JADGJQ010000017">
    <property type="protein sequence ID" value="KAJ3180296.1"/>
    <property type="molecule type" value="Genomic_DNA"/>
</dbReference>
<dbReference type="Gene3D" id="2.80.10.50">
    <property type="match status" value="1"/>
</dbReference>
<feature type="compositionally biased region" description="Polar residues" evidence="1">
    <location>
        <begin position="190"/>
        <end position="215"/>
    </location>
</feature>
<dbReference type="GO" id="GO:0003677">
    <property type="term" value="F:DNA binding"/>
    <property type="evidence" value="ECO:0007669"/>
    <property type="project" value="InterPro"/>
</dbReference>
<evidence type="ECO:0000256" key="1">
    <source>
        <dbReference type="SAM" id="MobiDB-lite"/>
    </source>
</evidence>
<organism evidence="3 4">
    <name type="scientific">Geranomyces variabilis</name>
    <dbReference type="NCBI Taxonomy" id="109894"/>
    <lineage>
        <taxon>Eukaryota</taxon>
        <taxon>Fungi</taxon>
        <taxon>Fungi incertae sedis</taxon>
        <taxon>Chytridiomycota</taxon>
        <taxon>Chytridiomycota incertae sedis</taxon>
        <taxon>Chytridiomycetes</taxon>
        <taxon>Spizellomycetales</taxon>
        <taxon>Powellomycetaceae</taxon>
        <taxon>Geranomyces</taxon>
    </lineage>
</organism>
<feature type="region of interest" description="Disordered" evidence="1">
    <location>
        <begin position="429"/>
        <end position="460"/>
    </location>
</feature>
<accession>A0AAD5TLK5</accession>
<dbReference type="InterPro" id="IPR036358">
    <property type="entry name" value="BTD_sf"/>
</dbReference>
<dbReference type="InterPro" id="IPR015351">
    <property type="entry name" value="RBP-J/Cbf11/Cbf12_DNA-bd"/>
</dbReference>
<reference evidence="3" key="1">
    <citation type="submission" date="2020-05" db="EMBL/GenBank/DDBJ databases">
        <title>Phylogenomic resolution of chytrid fungi.</title>
        <authorList>
            <person name="Stajich J.E."/>
            <person name="Amses K."/>
            <person name="Simmons R."/>
            <person name="Seto K."/>
            <person name="Myers J."/>
            <person name="Bonds A."/>
            <person name="Quandt C.A."/>
            <person name="Barry K."/>
            <person name="Liu P."/>
            <person name="Grigoriev I."/>
            <person name="Longcore J.E."/>
            <person name="James T.Y."/>
        </authorList>
    </citation>
    <scope>NUCLEOTIDE SEQUENCE</scope>
    <source>
        <strain evidence="3">JEL0379</strain>
    </source>
</reference>
<feature type="region of interest" description="Disordered" evidence="1">
    <location>
        <begin position="1"/>
        <end position="41"/>
    </location>
</feature>
<feature type="compositionally biased region" description="Basic and acidic residues" evidence="1">
    <location>
        <begin position="676"/>
        <end position="694"/>
    </location>
</feature>
<dbReference type="SUPFAM" id="SSF49417">
    <property type="entry name" value="p53-like transcription factors"/>
    <property type="match status" value="1"/>
</dbReference>
<dbReference type="PANTHER" id="PTHR10665">
    <property type="entry name" value="RECOMBINING BINDING PROTEIN SUPPRESSOR OF HAIRLESS"/>
    <property type="match status" value="1"/>
</dbReference>
<dbReference type="InterPro" id="IPR040159">
    <property type="entry name" value="CLS_fam"/>
</dbReference>
<feature type="region of interest" description="Disordered" evidence="1">
    <location>
        <begin position="188"/>
        <end position="219"/>
    </location>
</feature>
<feature type="region of interest" description="Disordered" evidence="1">
    <location>
        <begin position="295"/>
        <end position="317"/>
    </location>
</feature>
<feature type="region of interest" description="Disordered" evidence="1">
    <location>
        <begin position="661"/>
        <end position="695"/>
    </location>
</feature>
<keyword evidence="4" id="KW-1185">Reference proteome</keyword>
<dbReference type="Gene3D" id="2.60.40.1450">
    <property type="entry name" value="LAG1, DNA binding domain"/>
    <property type="match status" value="1"/>
</dbReference>
<evidence type="ECO:0000313" key="4">
    <source>
        <dbReference type="Proteomes" id="UP001212152"/>
    </source>
</evidence>
<dbReference type="Pfam" id="PF09271">
    <property type="entry name" value="LAG1-DNAbind"/>
    <property type="match status" value="1"/>
</dbReference>
<dbReference type="GO" id="GO:0001228">
    <property type="term" value="F:DNA-binding transcription activator activity, RNA polymerase II-specific"/>
    <property type="evidence" value="ECO:0007669"/>
    <property type="project" value="InterPro"/>
</dbReference>
<dbReference type="InterPro" id="IPR037095">
    <property type="entry name" value="RBP-J/Cbf11_DNA-bd_sf"/>
</dbReference>
<dbReference type="InterPro" id="IPR008967">
    <property type="entry name" value="p53-like_TF_DNA-bd_sf"/>
</dbReference>
<dbReference type="Proteomes" id="UP001212152">
    <property type="component" value="Unassembled WGS sequence"/>
</dbReference>
<dbReference type="SUPFAM" id="SSF110217">
    <property type="entry name" value="DNA-binding protein LAG-1 (CSL)"/>
    <property type="match status" value="1"/>
</dbReference>
<feature type="domain" description="RBP-J/Cbf11/Cbf12 DNA binding" evidence="2">
    <location>
        <begin position="389"/>
        <end position="552"/>
    </location>
</feature>